<dbReference type="PANTHER" id="PTHR43765">
    <property type="entry name" value="2-DEHYDROPANTOATE 2-REDUCTASE-RELATED"/>
    <property type="match status" value="1"/>
</dbReference>
<accession>A0AAN7W0L0</accession>
<organism evidence="2 3">
    <name type="scientific">Arxiozyma heterogenica</name>
    <dbReference type="NCBI Taxonomy" id="278026"/>
    <lineage>
        <taxon>Eukaryota</taxon>
        <taxon>Fungi</taxon>
        <taxon>Dikarya</taxon>
        <taxon>Ascomycota</taxon>
        <taxon>Saccharomycotina</taxon>
        <taxon>Saccharomycetes</taxon>
        <taxon>Saccharomycetales</taxon>
        <taxon>Saccharomycetaceae</taxon>
        <taxon>Arxiozyma</taxon>
    </lineage>
</organism>
<protein>
    <recommendedName>
        <fullName evidence="1">Ketopantoate reductase C-terminal domain-containing protein</fullName>
    </recommendedName>
</protein>
<dbReference type="AlphaFoldDB" id="A0AAN7W0L0"/>
<dbReference type="InterPro" id="IPR013328">
    <property type="entry name" value="6PGD_dom2"/>
</dbReference>
<dbReference type="GO" id="GO:0005739">
    <property type="term" value="C:mitochondrion"/>
    <property type="evidence" value="ECO:0007669"/>
    <property type="project" value="TreeGrafter"/>
</dbReference>
<gene>
    <name evidence="2" type="ORF">RI543_004234</name>
</gene>
<evidence type="ECO:0000313" key="2">
    <source>
        <dbReference type="EMBL" id="KAK5778566.1"/>
    </source>
</evidence>
<proteinExistence type="predicted"/>
<dbReference type="InterPro" id="IPR050838">
    <property type="entry name" value="Ketopantoate_reductase"/>
</dbReference>
<dbReference type="PANTHER" id="PTHR43765:SF4">
    <property type="entry name" value="CYTOCHROME B TRANSLATIONAL ACTIVATOR PROTEIN CBS2"/>
    <property type="match status" value="1"/>
</dbReference>
<sequence length="394" mass="45811">MQLPRIYTLGSSPLFLLISHEIARLSDPSKNIPNLILLLSDPLKLKRFLNNDSKIVVKGGSVSSDPIFQYMAACTPPTLVTNDKIILENLVVMERNPKKLLADFKKYKGSLNDKSNVLLINPPMGILEILENKIWDDSKKPKFFLGLTDKDEQLLTVNKSIYNSNLILNTAMLSQYSKEFSVQLNPLLWGDKIRLMITQIPILTTDLQSRLSFNQTIKNNNLKEQNDLIHIMSQLNKFNTSIIEFTDFQCLRLEKCIMNSCIESLAVLFDCKYVHDLLMIKNYKTLLKVIIAEQLEIITKSYPYLLDSTDFYTIFNVDRLYELIIMRLQDFKSKSRAYKDMQRLNLQIIDDLNGYFVRLGYKNKINCKWNKMLSWLLRGKLDIKKQTLKSNFHM</sequence>
<dbReference type="InterPro" id="IPR008927">
    <property type="entry name" value="6-PGluconate_DH-like_C_sf"/>
</dbReference>
<dbReference type="Proteomes" id="UP001306508">
    <property type="component" value="Unassembled WGS sequence"/>
</dbReference>
<feature type="domain" description="Ketopantoate reductase C-terminal" evidence="1">
    <location>
        <begin position="248"/>
        <end position="380"/>
    </location>
</feature>
<dbReference type="EMBL" id="JAWIZZ010000053">
    <property type="protein sequence ID" value="KAK5778566.1"/>
    <property type="molecule type" value="Genomic_DNA"/>
</dbReference>
<keyword evidence="3" id="KW-1185">Reference proteome</keyword>
<reference evidence="3" key="1">
    <citation type="submission" date="2023-07" db="EMBL/GenBank/DDBJ databases">
        <title>A draft genome of Kazachstania heterogenica Y-27499.</title>
        <authorList>
            <person name="Donic C."/>
            <person name="Kralova J.S."/>
            <person name="Fidel L."/>
            <person name="Ben-Dor S."/>
            <person name="Jung S."/>
        </authorList>
    </citation>
    <scope>NUCLEOTIDE SEQUENCE [LARGE SCALE GENOMIC DNA]</scope>
    <source>
        <strain evidence="3">Y27499</strain>
    </source>
</reference>
<dbReference type="Gene3D" id="1.10.1040.10">
    <property type="entry name" value="N-(1-d-carboxylethyl)-l-norvaline Dehydrogenase, domain 2"/>
    <property type="match status" value="1"/>
</dbReference>
<comment type="caution">
    <text evidence="2">The sequence shown here is derived from an EMBL/GenBank/DDBJ whole genome shotgun (WGS) entry which is preliminary data.</text>
</comment>
<dbReference type="InterPro" id="IPR013752">
    <property type="entry name" value="KPA_reductase"/>
</dbReference>
<name>A0AAN7W0L0_9SACH</name>
<dbReference type="Pfam" id="PF08546">
    <property type="entry name" value="ApbA_C"/>
    <property type="match status" value="1"/>
</dbReference>
<evidence type="ECO:0000259" key="1">
    <source>
        <dbReference type="Pfam" id="PF08546"/>
    </source>
</evidence>
<evidence type="ECO:0000313" key="3">
    <source>
        <dbReference type="Proteomes" id="UP001306508"/>
    </source>
</evidence>
<dbReference type="SUPFAM" id="SSF48179">
    <property type="entry name" value="6-phosphogluconate dehydrogenase C-terminal domain-like"/>
    <property type="match status" value="1"/>
</dbReference>
<dbReference type="GO" id="GO:0008677">
    <property type="term" value="F:2-dehydropantoate 2-reductase activity"/>
    <property type="evidence" value="ECO:0007669"/>
    <property type="project" value="TreeGrafter"/>
</dbReference>
<dbReference type="GO" id="GO:0050661">
    <property type="term" value="F:NADP binding"/>
    <property type="evidence" value="ECO:0007669"/>
    <property type="project" value="TreeGrafter"/>
</dbReference>